<keyword evidence="2" id="KW-0808">Transferase</keyword>
<gene>
    <name evidence="2" type="ORF">A244_38165</name>
</gene>
<dbReference type="PANTHER" id="PTHR43072">
    <property type="entry name" value="N-ACETYLTRANSFERASE"/>
    <property type="match status" value="1"/>
</dbReference>
<dbReference type="Gene3D" id="3.40.630.30">
    <property type="match status" value="1"/>
</dbReference>
<dbReference type="PANTHER" id="PTHR43072:SF8">
    <property type="entry name" value="ACYLTRANSFERASE FABY-RELATED"/>
    <property type="match status" value="1"/>
</dbReference>
<name>S6SJH4_PSESF</name>
<evidence type="ECO:0000313" key="3">
    <source>
        <dbReference type="Proteomes" id="UP000015729"/>
    </source>
</evidence>
<comment type="caution">
    <text evidence="2">The sequence shown here is derived from an EMBL/GenBank/DDBJ whole genome shotgun (WGS) entry which is preliminary data.</text>
</comment>
<reference evidence="2 3" key="1">
    <citation type="journal article" date="2013" name="PLoS Pathog.">
        <title>Genomic analysis of the Kiwifruit pathogen Pseudomonas syringae pv. actinidiae provides insight into the origins of an emergent plant disease.</title>
        <authorList>
            <person name="McCann H.C."/>
            <person name="Rikkerink E.H."/>
            <person name="Bertels F."/>
            <person name="Fiers M."/>
            <person name="Lu A."/>
            <person name="Rees-George J."/>
            <person name="Andersen M.T."/>
            <person name="Gleave A.P."/>
            <person name="Haubold B."/>
            <person name="Wohlers M.W."/>
            <person name="Guttman D.S."/>
            <person name="Wang P.W."/>
            <person name="Straub C."/>
            <person name="Vanneste J.L."/>
            <person name="Rainey P.B."/>
            <person name="Templeton M.D."/>
        </authorList>
    </citation>
    <scope>NUCLEOTIDE SEQUENCE [LARGE SCALE GENOMIC DNA]</scope>
    <source>
        <strain evidence="2 3">ICMP 18807</strain>
    </source>
</reference>
<feature type="domain" description="N-acetyltransferase" evidence="1">
    <location>
        <begin position="5"/>
        <end position="166"/>
    </location>
</feature>
<evidence type="ECO:0000313" key="2">
    <source>
        <dbReference type="EMBL" id="EPN31081.1"/>
    </source>
</evidence>
<dbReference type="Proteomes" id="UP000015729">
    <property type="component" value="Unassembled WGS sequence"/>
</dbReference>
<dbReference type="NCBIfam" id="NF040504">
    <property type="entry name" value="resist_ArsN1b"/>
    <property type="match status" value="1"/>
</dbReference>
<dbReference type="InterPro" id="IPR000182">
    <property type="entry name" value="GNAT_dom"/>
</dbReference>
<dbReference type="PROSITE" id="PS51186">
    <property type="entry name" value="GNAT"/>
    <property type="match status" value="1"/>
</dbReference>
<dbReference type="SUPFAM" id="SSF55729">
    <property type="entry name" value="Acyl-CoA N-acyltransferases (Nat)"/>
    <property type="match status" value="1"/>
</dbReference>
<sequence>MSIARTIRIVTPADAAAIQAIYAPMVEHTTISFELEPPTVEQMAQRIKATLEHYPYLVAEQDSKVLGYAYASPHRAREAYQWSADVTVYIAPQVHRRGIGRALYECLLPILESQGFHTAYAGIALPNAASIGLHEALGFEHLGTYTEVGFKHGCWHDVGYWCKRLNGSTPPGPIRPFRTLQIANVLKQP</sequence>
<dbReference type="RefSeq" id="WP_017709564.1">
    <property type="nucleotide sequence ID" value="NZ_ANJL01000037.1"/>
</dbReference>
<dbReference type="CDD" id="cd04301">
    <property type="entry name" value="NAT_SF"/>
    <property type="match status" value="1"/>
</dbReference>
<dbReference type="EMBL" id="AOKG01002605">
    <property type="protein sequence ID" value="EPN31081.1"/>
    <property type="molecule type" value="Genomic_DNA"/>
</dbReference>
<dbReference type="InterPro" id="IPR016181">
    <property type="entry name" value="Acyl_CoA_acyltransferase"/>
</dbReference>
<organism evidence="2 3">
    <name type="scientific">Pseudomonas syringae pv. actinidiae ICMP 18807</name>
    <dbReference type="NCBI Taxonomy" id="1194404"/>
    <lineage>
        <taxon>Bacteria</taxon>
        <taxon>Pseudomonadati</taxon>
        <taxon>Pseudomonadota</taxon>
        <taxon>Gammaproteobacteria</taxon>
        <taxon>Pseudomonadales</taxon>
        <taxon>Pseudomonadaceae</taxon>
        <taxon>Pseudomonas</taxon>
        <taxon>Pseudomonas syringae</taxon>
    </lineage>
</organism>
<evidence type="ECO:0000259" key="1">
    <source>
        <dbReference type="PROSITE" id="PS51186"/>
    </source>
</evidence>
<proteinExistence type="predicted"/>
<dbReference type="Pfam" id="PF13420">
    <property type="entry name" value="Acetyltransf_4"/>
    <property type="match status" value="1"/>
</dbReference>
<dbReference type="GO" id="GO:0016747">
    <property type="term" value="F:acyltransferase activity, transferring groups other than amino-acyl groups"/>
    <property type="evidence" value="ECO:0007669"/>
    <property type="project" value="InterPro"/>
</dbReference>
<accession>S6SJH4</accession>
<dbReference type="AlphaFoldDB" id="S6SJH4"/>
<dbReference type="PATRIC" id="fig|1194404.4.peg.7831"/>
<protein>
    <submittedName>
        <fullName evidence="2">N-acetyltransferase GCN5</fullName>
    </submittedName>
</protein>